<sequence>MGFTTVPDALRAAGRSGDSAVGAVRGADCDQALEGVPGALPGSNAAGAARTHADTWGATLKAWCADVEAQAKALSTAADAYVAGDEHAREPLPDGHKMTGPR</sequence>
<dbReference type="RefSeq" id="WP_344857357.1">
    <property type="nucleotide sequence ID" value="NZ_BAAAZN010000003.1"/>
</dbReference>
<dbReference type="EMBL" id="BAAAZN010000003">
    <property type="protein sequence ID" value="GAA3534476.1"/>
    <property type="molecule type" value="Genomic_DNA"/>
</dbReference>
<protein>
    <recommendedName>
        <fullName evidence="4">Excreted virulence factor EspC, type VII ESX diderm</fullName>
    </recommendedName>
</protein>
<accession>A0ABP6VIL0</accession>
<gene>
    <name evidence="2" type="ORF">GCM10022222_17520</name>
</gene>
<keyword evidence="3" id="KW-1185">Reference proteome</keyword>
<evidence type="ECO:0000256" key="1">
    <source>
        <dbReference type="SAM" id="MobiDB-lite"/>
    </source>
</evidence>
<evidence type="ECO:0008006" key="4">
    <source>
        <dbReference type="Google" id="ProtNLM"/>
    </source>
</evidence>
<dbReference type="Proteomes" id="UP001500689">
    <property type="component" value="Unassembled WGS sequence"/>
</dbReference>
<organism evidence="2 3">
    <name type="scientific">Amycolatopsis ultiminotia</name>
    <dbReference type="NCBI Taxonomy" id="543629"/>
    <lineage>
        <taxon>Bacteria</taxon>
        <taxon>Bacillati</taxon>
        <taxon>Actinomycetota</taxon>
        <taxon>Actinomycetes</taxon>
        <taxon>Pseudonocardiales</taxon>
        <taxon>Pseudonocardiaceae</taxon>
        <taxon>Amycolatopsis</taxon>
    </lineage>
</organism>
<proteinExistence type="predicted"/>
<evidence type="ECO:0000313" key="3">
    <source>
        <dbReference type="Proteomes" id="UP001500689"/>
    </source>
</evidence>
<comment type="caution">
    <text evidence="2">The sequence shown here is derived from an EMBL/GenBank/DDBJ whole genome shotgun (WGS) entry which is preliminary data.</text>
</comment>
<name>A0ABP6VIL0_9PSEU</name>
<evidence type="ECO:0000313" key="2">
    <source>
        <dbReference type="EMBL" id="GAA3534476.1"/>
    </source>
</evidence>
<feature type="region of interest" description="Disordered" evidence="1">
    <location>
        <begin position="1"/>
        <end position="21"/>
    </location>
</feature>
<reference evidence="3" key="1">
    <citation type="journal article" date="2019" name="Int. J. Syst. Evol. Microbiol.">
        <title>The Global Catalogue of Microorganisms (GCM) 10K type strain sequencing project: providing services to taxonomists for standard genome sequencing and annotation.</title>
        <authorList>
            <consortium name="The Broad Institute Genomics Platform"/>
            <consortium name="The Broad Institute Genome Sequencing Center for Infectious Disease"/>
            <person name="Wu L."/>
            <person name="Ma J."/>
        </authorList>
    </citation>
    <scope>NUCLEOTIDE SEQUENCE [LARGE SCALE GENOMIC DNA]</scope>
    <source>
        <strain evidence="3">JCM 16898</strain>
    </source>
</reference>